<evidence type="ECO:0000313" key="2">
    <source>
        <dbReference type="EMBL" id="GHF12673.1"/>
    </source>
</evidence>
<dbReference type="AlphaFoldDB" id="A0A8J3GPZ4"/>
<evidence type="ECO:0000313" key="3">
    <source>
        <dbReference type="Proteomes" id="UP000617531"/>
    </source>
</evidence>
<dbReference type="PANTHER" id="PTHR34179:SF1">
    <property type="entry name" value="TUMOR PROTEIN P53-INDUCIBLE PROTEIN 13"/>
    <property type="match status" value="1"/>
</dbReference>
<reference evidence="2" key="1">
    <citation type="journal article" date="2014" name="Int. J. Syst. Evol. Microbiol.">
        <title>Complete genome sequence of Corynebacterium casei LMG S-19264T (=DSM 44701T), isolated from a smear-ripened cheese.</title>
        <authorList>
            <consortium name="US DOE Joint Genome Institute (JGI-PGF)"/>
            <person name="Walter F."/>
            <person name="Albersmeier A."/>
            <person name="Kalinowski J."/>
            <person name="Ruckert C."/>
        </authorList>
    </citation>
    <scope>NUCLEOTIDE SEQUENCE</scope>
    <source>
        <strain evidence="2">CGMCC 1.16548</strain>
    </source>
</reference>
<dbReference type="RefSeq" id="WP_191282561.1">
    <property type="nucleotide sequence ID" value="NZ_BNAI01000002.1"/>
</dbReference>
<name>A0A8J3GPZ4_9MICO</name>
<keyword evidence="3" id="KW-1185">Reference proteome</keyword>
<comment type="caution">
    <text evidence="2">The sequence shown here is derived from an EMBL/GenBank/DDBJ whole genome shotgun (WGS) entry which is preliminary data.</text>
</comment>
<dbReference type="GO" id="GO:0005737">
    <property type="term" value="C:cytoplasm"/>
    <property type="evidence" value="ECO:0007669"/>
    <property type="project" value="TreeGrafter"/>
</dbReference>
<dbReference type="PANTHER" id="PTHR34179">
    <property type="entry name" value="TUMOR PROTEIN P53-INDUCIBLE PROTEIN 13"/>
    <property type="match status" value="1"/>
</dbReference>
<dbReference type="Proteomes" id="UP000617531">
    <property type="component" value="Unassembled WGS sequence"/>
</dbReference>
<feature type="transmembrane region" description="Helical" evidence="1">
    <location>
        <begin position="42"/>
        <end position="64"/>
    </location>
</feature>
<organism evidence="2 3">
    <name type="scientific">Pseudolysinimonas yzui</name>
    <dbReference type="NCBI Taxonomy" id="2708254"/>
    <lineage>
        <taxon>Bacteria</taxon>
        <taxon>Bacillati</taxon>
        <taxon>Actinomycetota</taxon>
        <taxon>Actinomycetes</taxon>
        <taxon>Micrococcales</taxon>
        <taxon>Microbacteriaceae</taxon>
        <taxon>Pseudolysinimonas</taxon>
    </lineage>
</organism>
<proteinExistence type="predicted"/>
<sequence>MSPASNPRTSELTVKQRRAVKRAEKLAKFRRQQKQRRRNRRIAAISIPVAVLVAVGAIILSIVLTPRQATYTAGGSGVAVEGVEEFTNAATHVETPVTYTQSPPAGGDHSPVWLNCGTYTQPVPDENAVHSLEHGAIWVTYDPSLEASQLGTLRSQLPTTHVILSPYDGLSDPIVLSGWNVQLGVESADDSRIEQFMEEYWQAENAPEPGATCTGGVDG</sequence>
<evidence type="ECO:0000256" key="1">
    <source>
        <dbReference type="SAM" id="Phobius"/>
    </source>
</evidence>
<keyword evidence="1" id="KW-0812">Transmembrane</keyword>
<keyword evidence="1" id="KW-1133">Transmembrane helix</keyword>
<dbReference type="Pfam" id="PF11303">
    <property type="entry name" value="DUF3105"/>
    <property type="match status" value="1"/>
</dbReference>
<accession>A0A8J3GPZ4</accession>
<dbReference type="EMBL" id="BNAI01000002">
    <property type="protein sequence ID" value="GHF12673.1"/>
    <property type="molecule type" value="Genomic_DNA"/>
</dbReference>
<reference evidence="2" key="2">
    <citation type="submission" date="2020-09" db="EMBL/GenBank/DDBJ databases">
        <authorList>
            <person name="Sun Q."/>
            <person name="Zhou Y."/>
        </authorList>
    </citation>
    <scope>NUCLEOTIDE SEQUENCE</scope>
    <source>
        <strain evidence="2">CGMCC 1.16548</strain>
    </source>
</reference>
<dbReference type="InterPro" id="IPR021454">
    <property type="entry name" value="DUF3105"/>
</dbReference>
<keyword evidence="1" id="KW-0472">Membrane</keyword>
<protein>
    <submittedName>
        <fullName evidence="2">Membrane protein</fullName>
    </submittedName>
</protein>
<gene>
    <name evidence="2" type="ORF">GCM10011600_11820</name>
</gene>